<dbReference type="AlphaFoldDB" id="A0A4S3JXG0"/>
<proteinExistence type="predicted"/>
<accession>A0A4S3JXG0</accession>
<organism evidence="1 2">
    <name type="scientific">Aspergillus tanneri</name>
    <dbReference type="NCBI Taxonomy" id="1220188"/>
    <lineage>
        <taxon>Eukaryota</taxon>
        <taxon>Fungi</taxon>
        <taxon>Dikarya</taxon>
        <taxon>Ascomycota</taxon>
        <taxon>Pezizomycotina</taxon>
        <taxon>Eurotiomycetes</taxon>
        <taxon>Eurotiomycetidae</taxon>
        <taxon>Eurotiales</taxon>
        <taxon>Aspergillaceae</taxon>
        <taxon>Aspergillus</taxon>
        <taxon>Aspergillus subgen. Circumdati</taxon>
    </lineage>
</organism>
<sequence length="91" mass="10283">MEECQLYDHDFNIYLENSSQTLKILLLSPSSVDPHHKDECISLLNDFSASVSLASQGYIVAYLLSEQPFDSARYGLDGLLSLQIMYGIRIH</sequence>
<keyword evidence="2" id="KW-1185">Reference proteome</keyword>
<dbReference type="EMBL" id="SOSA01000005">
    <property type="protein sequence ID" value="THD00138.1"/>
    <property type="molecule type" value="Genomic_DNA"/>
</dbReference>
<dbReference type="VEuPathDB" id="FungiDB:EYZ11_000329"/>
<gene>
    <name evidence="1" type="ORF">EYZ11_000329</name>
</gene>
<name>A0A4S3JXG0_9EURO</name>
<protein>
    <submittedName>
        <fullName evidence="1">Uncharacterized protein</fullName>
    </submittedName>
</protein>
<reference evidence="1 2" key="1">
    <citation type="submission" date="2019-03" db="EMBL/GenBank/DDBJ databases">
        <title>The genome sequence of a newly discovered highly antifungal drug resistant Aspergillus species, Aspergillus tanneri NIH 1004.</title>
        <authorList>
            <person name="Mounaud S."/>
            <person name="Singh I."/>
            <person name="Joardar V."/>
            <person name="Pakala S."/>
            <person name="Pakala S."/>
            <person name="Venepally P."/>
            <person name="Hoover J."/>
            <person name="Nierman W."/>
            <person name="Chung J."/>
            <person name="Losada L."/>
        </authorList>
    </citation>
    <scope>NUCLEOTIDE SEQUENCE [LARGE SCALE GENOMIC DNA]</scope>
    <source>
        <strain evidence="1 2">NIH1004</strain>
    </source>
</reference>
<dbReference type="Proteomes" id="UP000308092">
    <property type="component" value="Unassembled WGS sequence"/>
</dbReference>
<evidence type="ECO:0000313" key="1">
    <source>
        <dbReference type="EMBL" id="THD00138.1"/>
    </source>
</evidence>
<evidence type="ECO:0000313" key="2">
    <source>
        <dbReference type="Proteomes" id="UP000308092"/>
    </source>
</evidence>
<comment type="caution">
    <text evidence="1">The sequence shown here is derived from an EMBL/GenBank/DDBJ whole genome shotgun (WGS) entry which is preliminary data.</text>
</comment>